<dbReference type="PANTHER" id="PTHR33375:SF1">
    <property type="entry name" value="CHROMOSOME-PARTITIONING PROTEIN PARB-RELATED"/>
    <property type="match status" value="1"/>
</dbReference>
<evidence type="ECO:0000313" key="7">
    <source>
        <dbReference type="Proteomes" id="UP000189674"/>
    </source>
</evidence>
<dbReference type="InterPro" id="IPR003115">
    <property type="entry name" value="ParB_N"/>
</dbReference>
<dbReference type="Pfam" id="PF17762">
    <property type="entry name" value="HTH_ParB"/>
    <property type="match status" value="1"/>
</dbReference>
<dbReference type="InterPro" id="IPR036086">
    <property type="entry name" value="ParB/Sulfiredoxin_sf"/>
</dbReference>
<proteinExistence type="inferred from homology"/>
<reference evidence="7" key="1">
    <citation type="submission" date="2017-02" db="EMBL/GenBank/DDBJ databases">
        <title>Comparative genomics and description of representatives of a novel lineage of planctomycetes thriving in anoxic sediments.</title>
        <authorList>
            <person name="Spring S."/>
            <person name="Bunk B."/>
            <person name="Sproer C."/>
        </authorList>
    </citation>
    <scope>NUCLEOTIDE SEQUENCE [LARGE SCALE GENOMIC DNA]</scope>
    <source>
        <strain evidence="7">ST-NAGAB-D1</strain>
    </source>
</reference>
<dbReference type="Proteomes" id="UP000189674">
    <property type="component" value="Chromosome"/>
</dbReference>
<gene>
    <name evidence="6" type="primary">parB_1</name>
    <name evidence="6" type="ORF">STSP2_00406</name>
</gene>
<dbReference type="PANTHER" id="PTHR33375">
    <property type="entry name" value="CHROMOSOME-PARTITIONING PROTEIN PARB-RELATED"/>
    <property type="match status" value="1"/>
</dbReference>
<dbReference type="InterPro" id="IPR041468">
    <property type="entry name" value="HTH_ParB/Spo0J"/>
</dbReference>
<dbReference type="CDD" id="cd16393">
    <property type="entry name" value="SPO0J_N"/>
    <property type="match status" value="1"/>
</dbReference>
<dbReference type="OrthoDB" id="9802051at2"/>
<dbReference type="Gene3D" id="3.90.1530.30">
    <property type="match status" value="1"/>
</dbReference>
<evidence type="ECO:0000256" key="3">
    <source>
        <dbReference type="ARBA" id="ARBA00023125"/>
    </source>
</evidence>
<dbReference type="SUPFAM" id="SSF109709">
    <property type="entry name" value="KorB DNA-binding domain-like"/>
    <property type="match status" value="1"/>
</dbReference>
<dbReference type="Pfam" id="PF23552">
    <property type="entry name" value="ParB_C"/>
    <property type="match status" value="1"/>
</dbReference>
<dbReference type="NCBIfam" id="TIGR00180">
    <property type="entry name" value="parB_part"/>
    <property type="match status" value="1"/>
</dbReference>
<dbReference type="KEGG" id="alus:STSP2_00406"/>
<sequence length="312" mass="34939">MAKKAPQKRLGRGLDSLLGGPVSTTKQQKSNPAVGPITPAEPDKPAGESVQKVSLGRIKANPYQPRTVWDEEQLAELASSIKANGVIQPILLRKNNGHFELIAGERRLRASQMAELEEIPAIVRDVTDEEMLEIALVENIHRSDLNPIERAHAYQRYIASFNLTQSQAAERLGENRSVIANHLRLLDLPKEIHEMLVNGQLSMGHARAILSLPTDELRRKLANRALAGRLSVREVERLVRKHLEGDKPKPEKSEKPAHITDLEKQLRSVLGTKVSIKARKKGERGKITIDFYSLDEFDRLTEILGLSRDEQN</sequence>
<dbReference type="AlphaFoldDB" id="A0A1U9NH55"/>
<protein>
    <submittedName>
        <fullName evidence="6">Putative chromosome-partitioning protein ParB</fullName>
    </submittedName>
</protein>
<dbReference type="FunFam" id="3.90.1530.30:FF:000001">
    <property type="entry name" value="Chromosome partitioning protein ParB"/>
    <property type="match status" value="1"/>
</dbReference>
<keyword evidence="3" id="KW-0238">DNA-binding</keyword>
<evidence type="ECO:0000256" key="2">
    <source>
        <dbReference type="ARBA" id="ARBA00022829"/>
    </source>
</evidence>
<dbReference type="Gene3D" id="1.10.10.2830">
    <property type="match status" value="1"/>
</dbReference>
<dbReference type="InterPro" id="IPR050336">
    <property type="entry name" value="Chromosome_partition/occlusion"/>
</dbReference>
<dbReference type="SMART" id="SM00470">
    <property type="entry name" value="ParB"/>
    <property type="match status" value="1"/>
</dbReference>
<dbReference type="InterPro" id="IPR057240">
    <property type="entry name" value="ParB_dimer_C"/>
</dbReference>
<feature type="domain" description="ParB-like N-terminal" evidence="5">
    <location>
        <begin position="51"/>
        <end position="140"/>
    </location>
</feature>
<feature type="compositionally biased region" description="Polar residues" evidence="4">
    <location>
        <begin position="22"/>
        <end position="31"/>
    </location>
</feature>
<dbReference type="EMBL" id="CP019791">
    <property type="protein sequence ID" value="AQT67263.1"/>
    <property type="molecule type" value="Genomic_DNA"/>
</dbReference>
<name>A0A1U9NH55_9BACT</name>
<evidence type="ECO:0000256" key="4">
    <source>
        <dbReference type="SAM" id="MobiDB-lite"/>
    </source>
</evidence>
<dbReference type="InterPro" id="IPR004437">
    <property type="entry name" value="ParB/RepB/Spo0J"/>
</dbReference>
<dbReference type="FunFam" id="1.10.10.2830:FF:000001">
    <property type="entry name" value="Chromosome partitioning protein ParB"/>
    <property type="match status" value="1"/>
</dbReference>
<dbReference type="RefSeq" id="WP_146659367.1">
    <property type="nucleotide sequence ID" value="NZ_CP019791.1"/>
</dbReference>
<evidence type="ECO:0000313" key="6">
    <source>
        <dbReference type="EMBL" id="AQT67263.1"/>
    </source>
</evidence>
<comment type="similarity">
    <text evidence="1">Belongs to the ParB family.</text>
</comment>
<dbReference type="GO" id="GO:0005694">
    <property type="term" value="C:chromosome"/>
    <property type="evidence" value="ECO:0007669"/>
    <property type="project" value="TreeGrafter"/>
</dbReference>
<keyword evidence="2" id="KW-0159">Chromosome partition</keyword>
<keyword evidence="7" id="KW-1185">Reference proteome</keyword>
<dbReference type="GO" id="GO:0003677">
    <property type="term" value="F:DNA binding"/>
    <property type="evidence" value="ECO:0007669"/>
    <property type="project" value="UniProtKB-KW"/>
</dbReference>
<accession>A0A1U9NH55</accession>
<dbReference type="Pfam" id="PF02195">
    <property type="entry name" value="ParB_N"/>
    <property type="match status" value="1"/>
</dbReference>
<evidence type="ECO:0000256" key="1">
    <source>
        <dbReference type="ARBA" id="ARBA00006295"/>
    </source>
</evidence>
<dbReference type="SUPFAM" id="SSF110849">
    <property type="entry name" value="ParB/Sulfiredoxin"/>
    <property type="match status" value="1"/>
</dbReference>
<evidence type="ECO:0000259" key="5">
    <source>
        <dbReference type="SMART" id="SM00470"/>
    </source>
</evidence>
<organism evidence="6 7">
    <name type="scientific">Anaerohalosphaera lusitana</name>
    <dbReference type="NCBI Taxonomy" id="1936003"/>
    <lineage>
        <taxon>Bacteria</taxon>
        <taxon>Pseudomonadati</taxon>
        <taxon>Planctomycetota</taxon>
        <taxon>Phycisphaerae</taxon>
        <taxon>Sedimentisphaerales</taxon>
        <taxon>Anaerohalosphaeraceae</taxon>
        <taxon>Anaerohalosphaera</taxon>
    </lineage>
</organism>
<dbReference type="GO" id="GO:0007059">
    <property type="term" value="P:chromosome segregation"/>
    <property type="evidence" value="ECO:0007669"/>
    <property type="project" value="UniProtKB-KW"/>
</dbReference>
<dbReference type="GO" id="GO:0045881">
    <property type="term" value="P:positive regulation of sporulation resulting in formation of a cellular spore"/>
    <property type="evidence" value="ECO:0007669"/>
    <property type="project" value="TreeGrafter"/>
</dbReference>
<feature type="region of interest" description="Disordered" evidence="4">
    <location>
        <begin position="1"/>
        <end position="51"/>
    </location>
</feature>
<feature type="compositionally biased region" description="Basic residues" evidence="4">
    <location>
        <begin position="1"/>
        <end position="11"/>
    </location>
</feature>
<dbReference type="STRING" id="1936003.STSP2_00406"/>